<dbReference type="SUPFAM" id="SSF46689">
    <property type="entry name" value="Homeodomain-like"/>
    <property type="match status" value="1"/>
</dbReference>
<keyword evidence="6" id="KW-0156">Chromatin regulator</keyword>
<sequence>ESEPAAVSIDPSLLLSFDDPVFTPDQYEEAKSREKEVQPFKLFADLDQFNKADVSVVDNLATYSPFEDSEQDHLIEKYDYGHISAMLPPTDEEPEWQKVILKKSKDADKHSVPYQKGLFAPTFRRFNILKPPAPPSIKNLELRIPTIWLPQDDKYLIKYVTDFSFNWNIISAHLSARATRSYTSNIERRTPWQCFERYIQLNDKFQFSDMRGMYPLAAKEWLEAAHKVQITTKRRISPLGVGIESIQRGHRRLRWGSMFDAMRKLMKKRENVQKPSQQPRKNNVDEKKMDTPTPEQLSKLKHERDRAIQEAYAKGNGNTGFTRLRVPQNARQLSNSARKSPFPTNGQANPVAAAAAAAQSINGRRSAVPTKLPAQAGASPHAQQAQIRSNSPQLYQQQIGQGQAVAGAPQGTPIPEQVQQLMLQRQRQMIQQQQQGSRQGSRPPQSASSPMESPVSTPTPQQVLQNAGSAAPSPQSFSQLQLQPGQTQEQFARQPGFSMQPIAGSSSSPQDVHANGQISQQPRNGSRVNFTTSQVSAIINQIQTQNPNLPKEQVTRLAVAYLANYQQNQNRSAEQGGQQPGKQPLAPSNGGAIAGQLSTPTKQTSTPQTAQALTPQQLALFANNPNLTPQQRKQLQALRQHQLQQQQRRQQFVQAGGEPQTPGAGAAQQAQSAPTSTKKVNSSSITTRFSPQPGINVVPMVNQPGSSVAPSGNNSFGSSPSMKNVRRVGELERKRQRLFVVHDVIDLDVAAGHKVGGSGRRRDRREVELERVQSSRLCWSGLLRRGERRQNVHGRRLFSGGAWRPEQVDGTKVAQRAGTGDVGAGAGLWLERQSTQVAKEIGHGVVGGRSRRVRRSRCRLVVVKIDQVQSAAARNLDLGCVGHVALFQEIGLLQNGVDLVVETQQLANLFLVVGLLLNESLQFWLGHSQGADQLGNSLVRWVERAGVGGIVEHLVQNAGLSAHFLHVLIDPVSGLVHGLVVLEPRHDLHQVVGLLQVLRSASSHELLQLGTLGNSLLPLNLVDRLDVVARVQNSSVLLSHRRELVALASQKTMHISNVPQILLVSRGLANGLDPFGNGAQNESLCSRVGWRWPFREPLHQLVQELFSRNLQMDRVPAILHQVIKQL</sequence>
<feature type="region of interest" description="Disordered" evidence="17">
    <location>
        <begin position="631"/>
        <end position="695"/>
    </location>
</feature>
<evidence type="ECO:0000256" key="12">
    <source>
        <dbReference type="ARBA" id="ARBA00025178"/>
    </source>
</evidence>
<dbReference type="PANTHER" id="PTHR46459:SF1">
    <property type="entry name" value="E1A-BINDING PROTEIN P400"/>
    <property type="match status" value="1"/>
</dbReference>
<comment type="similarity">
    <text evidence="2">Belongs to the EAF1 family.</text>
</comment>
<feature type="compositionally biased region" description="Polar residues" evidence="17">
    <location>
        <begin position="381"/>
        <end position="392"/>
    </location>
</feature>
<comment type="subcellular location">
    <subcellularLocation>
        <location evidence="1">Nucleus</location>
    </subcellularLocation>
</comment>
<dbReference type="InterPro" id="IPR009057">
    <property type="entry name" value="Homeodomain-like_sf"/>
</dbReference>
<feature type="compositionally biased region" description="Low complexity" evidence="17">
    <location>
        <begin position="598"/>
        <end position="609"/>
    </location>
</feature>
<feature type="compositionally biased region" description="Polar residues" evidence="17">
    <location>
        <begin position="330"/>
        <end position="348"/>
    </location>
</feature>
<dbReference type="Pfam" id="PF13921">
    <property type="entry name" value="Myb_DNA-bind_6"/>
    <property type="match status" value="1"/>
</dbReference>
<organism evidence="19 20">
    <name type="scientific">Ogataea philodendri</name>
    <dbReference type="NCBI Taxonomy" id="1378263"/>
    <lineage>
        <taxon>Eukaryota</taxon>
        <taxon>Fungi</taxon>
        <taxon>Dikarya</taxon>
        <taxon>Ascomycota</taxon>
        <taxon>Saccharomycotina</taxon>
        <taxon>Pichiomycetes</taxon>
        <taxon>Pichiales</taxon>
        <taxon>Pichiaceae</taxon>
        <taxon>Ogataea</taxon>
    </lineage>
</organism>
<feature type="compositionally biased region" description="Low complexity" evidence="17">
    <location>
        <begin position="467"/>
        <end position="490"/>
    </location>
</feature>
<evidence type="ECO:0000256" key="14">
    <source>
        <dbReference type="ARBA" id="ARBA00032084"/>
    </source>
</evidence>
<feature type="compositionally biased region" description="Polar residues" evidence="17">
    <location>
        <begin position="446"/>
        <end position="466"/>
    </location>
</feature>
<dbReference type="SMART" id="SM00717">
    <property type="entry name" value="SANT"/>
    <property type="match status" value="1"/>
</dbReference>
<dbReference type="Proteomes" id="UP000769157">
    <property type="component" value="Unassembled WGS sequence"/>
</dbReference>
<evidence type="ECO:0000256" key="11">
    <source>
        <dbReference type="ARBA" id="ARBA00023242"/>
    </source>
</evidence>
<feature type="compositionally biased region" description="Polar residues" evidence="17">
    <location>
        <begin position="503"/>
        <end position="527"/>
    </location>
</feature>
<comment type="subunit">
    <text evidence="3">Component of the NuA4 histone acetyltransferase complex.</text>
</comment>
<evidence type="ECO:0000256" key="13">
    <source>
        <dbReference type="ARBA" id="ARBA00029670"/>
    </source>
</evidence>
<dbReference type="Gene3D" id="1.10.10.60">
    <property type="entry name" value="Homeodomain-like"/>
    <property type="match status" value="1"/>
</dbReference>
<keyword evidence="10" id="KW-0234">DNA repair</keyword>
<feature type="domain" description="Myb-like" evidence="18">
    <location>
        <begin position="148"/>
        <end position="202"/>
    </location>
</feature>
<feature type="compositionally biased region" description="Low complexity" evidence="17">
    <location>
        <begin position="393"/>
        <end position="445"/>
    </location>
</feature>
<feature type="compositionally biased region" description="Polar residues" evidence="17">
    <location>
        <begin position="678"/>
        <end position="690"/>
    </location>
</feature>
<evidence type="ECO:0000313" key="19">
    <source>
        <dbReference type="EMBL" id="KAH3669365.1"/>
    </source>
</evidence>
<dbReference type="GO" id="GO:0006281">
    <property type="term" value="P:DNA repair"/>
    <property type="evidence" value="ECO:0007669"/>
    <property type="project" value="UniProtKB-KW"/>
</dbReference>
<protein>
    <recommendedName>
        <fullName evidence="4">Chromatin modification-related protein EAF1</fullName>
    </recommendedName>
    <alternativeName>
        <fullName evidence="15">Chromatin modification-related protein eaf1</fullName>
    </alternativeName>
    <alternativeName>
        <fullName evidence="14 16">ESA1-associated factor 1</fullName>
    </alternativeName>
    <alternativeName>
        <fullName evidence="13">Vacuolar import and degradation protein 21</fullName>
    </alternativeName>
</protein>
<keyword evidence="7" id="KW-0805">Transcription regulation</keyword>
<dbReference type="RefSeq" id="XP_046063628.1">
    <property type="nucleotide sequence ID" value="XM_046202252.1"/>
</dbReference>
<evidence type="ECO:0000256" key="15">
    <source>
        <dbReference type="ARBA" id="ARBA00072841"/>
    </source>
</evidence>
<keyword evidence="11" id="KW-0539">Nucleus</keyword>
<dbReference type="AlphaFoldDB" id="A0A9P8T8M5"/>
<dbReference type="GO" id="GO:0005634">
    <property type="term" value="C:nucleus"/>
    <property type="evidence" value="ECO:0007669"/>
    <property type="project" value="UniProtKB-SubCell"/>
</dbReference>
<reference evidence="19" key="2">
    <citation type="submission" date="2021-01" db="EMBL/GenBank/DDBJ databases">
        <authorList>
            <person name="Schikora-Tamarit M.A."/>
        </authorList>
    </citation>
    <scope>NUCLEOTIDE SEQUENCE</scope>
    <source>
        <strain evidence="19">CBS6075</strain>
    </source>
</reference>
<feature type="region of interest" description="Disordered" evidence="17">
    <location>
        <begin position="330"/>
        <end position="351"/>
    </location>
</feature>
<feature type="region of interest" description="Disordered" evidence="17">
    <location>
        <begin position="372"/>
        <end position="527"/>
    </location>
</feature>
<keyword evidence="9" id="KW-0804">Transcription</keyword>
<evidence type="ECO:0000313" key="20">
    <source>
        <dbReference type="Proteomes" id="UP000769157"/>
    </source>
</evidence>
<comment type="caution">
    <text evidence="19">The sequence shown here is derived from an EMBL/GenBank/DDBJ whole genome shotgun (WGS) entry which is preliminary data.</text>
</comment>
<evidence type="ECO:0000256" key="5">
    <source>
        <dbReference type="ARBA" id="ARBA00022763"/>
    </source>
</evidence>
<dbReference type="CDD" id="cd00167">
    <property type="entry name" value="SANT"/>
    <property type="match status" value="1"/>
</dbReference>
<accession>A0A9P8T8M5</accession>
<feature type="non-terminal residue" evidence="19">
    <location>
        <position position="1126"/>
    </location>
</feature>
<evidence type="ECO:0000256" key="6">
    <source>
        <dbReference type="ARBA" id="ARBA00022853"/>
    </source>
</evidence>
<dbReference type="PANTHER" id="PTHR46459">
    <property type="entry name" value="E1A-BINDING PROTEIN P400-RELATED"/>
    <property type="match status" value="1"/>
</dbReference>
<evidence type="ECO:0000256" key="1">
    <source>
        <dbReference type="ARBA" id="ARBA00004123"/>
    </source>
</evidence>
<dbReference type="PROSITE" id="PS50090">
    <property type="entry name" value="MYB_LIKE"/>
    <property type="match status" value="1"/>
</dbReference>
<dbReference type="GeneID" id="70233454"/>
<evidence type="ECO:0000256" key="16">
    <source>
        <dbReference type="ARBA" id="ARBA00082479"/>
    </source>
</evidence>
<reference evidence="19" key="1">
    <citation type="journal article" date="2021" name="Open Biol.">
        <title>Shared evolutionary footprints suggest mitochondrial oxidative damage underlies multiple complex I losses in fungi.</title>
        <authorList>
            <person name="Schikora-Tamarit M.A."/>
            <person name="Marcet-Houben M."/>
            <person name="Nosek J."/>
            <person name="Gabaldon T."/>
        </authorList>
    </citation>
    <scope>NUCLEOTIDE SEQUENCE</scope>
    <source>
        <strain evidence="19">CBS6075</strain>
    </source>
</reference>
<keyword evidence="5" id="KW-0227">DNA damage</keyword>
<dbReference type="OrthoDB" id="5364245at2759"/>
<dbReference type="GO" id="GO:0035267">
    <property type="term" value="C:NuA4 histone acetyltransferase complex"/>
    <property type="evidence" value="ECO:0007669"/>
    <property type="project" value="TreeGrafter"/>
</dbReference>
<evidence type="ECO:0000256" key="3">
    <source>
        <dbReference type="ARBA" id="ARBA00011353"/>
    </source>
</evidence>
<evidence type="ECO:0000259" key="18">
    <source>
        <dbReference type="PROSITE" id="PS50090"/>
    </source>
</evidence>
<evidence type="ECO:0000256" key="4">
    <source>
        <dbReference type="ARBA" id="ARBA00018561"/>
    </source>
</evidence>
<gene>
    <name evidence="19" type="ORF">OGAPHI_001486</name>
</gene>
<keyword evidence="8" id="KW-0010">Activator</keyword>
<dbReference type="GO" id="GO:0003682">
    <property type="term" value="F:chromatin binding"/>
    <property type="evidence" value="ECO:0007669"/>
    <property type="project" value="TreeGrafter"/>
</dbReference>
<evidence type="ECO:0000256" key="2">
    <source>
        <dbReference type="ARBA" id="ARBA00008913"/>
    </source>
</evidence>
<dbReference type="InterPro" id="IPR001005">
    <property type="entry name" value="SANT/Myb"/>
</dbReference>
<feature type="region of interest" description="Disordered" evidence="17">
    <location>
        <begin position="569"/>
        <end position="609"/>
    </location>
</feature>
<evidence type="ECO:0000256" key="10">
    <source>
        <dbReference type="ARBA" id="ARBA00023204"/>
    </source>
</evidence>
<dbReference type="GO" id="GO:0006325">
    <property type="term" value="P:chromatin organization"/>
    <property type="evidence" value="ECO:0007669"/>
    <property type="project" value="UniProtKB-KW"/>
</dbReference>
<evidence type="ECO:0000256" key="17">
    <source>
        <dbReference type="SAM" id="MobiDB-lite"/>
    </source>
</evidence>
<dbReference type="EMBL" id="JAEUBE010000137">
    <property type="protein sequence ID" value="KAH3669365.1"/>
    <property type="molecule type" value="Genomic_DNA"/>
</dbReference>
<feature type="region of interest" description="Disordered" evidence="17">
    <location>
        <begin position="267"/>
        <end position="303"/>
    </location>
</feature>
<evidence type="ECO:0000256" key="9">
    <source>
        <dbReference type="ARBA" id="ARBA00023163"/>
    </source>
</evidence>
<proteinExistence type="inferred from homology"/>
<evidence type="ECO:0000256" key="7">
    <source>
        <dbReference type="ARBA" id="ARBA00023015"/>
    </source>
</evidence>
<keyword evidence="20" id="KW-1185">Reference proteome</keyword>
<comment type="function">
    <text evidence="12">Component of the NuA4 histone acetyltransferase complex which is involved in transcriptional activation of selected genes principally by acetylation of nucleosomal histone H4 and H2A. The NuA4 complex is also involved in DNA repair.</text>
</comment>
<evidence type="ECO:0000256" key="8">
    <source>
        <dbReference type="ARBA" id="ARBA00023159"/>
    </source>
</evidence>
<feature type="compositionally biased region" description="Polar residues" evidence="17">
    <location>
        <begin position="569"/>
        <end position="581"/>
    </location>
</feature>
<feature type="compositionally biased region" description="Low complexity" evidence="17">
    <location>
        <begin position="631"/>
        <end position="677"/>
    </location>
</feature>
<name>A0A9P8T8M5_9ASCO</name>
<dbReference type="FunFam" id="1.10.10.60:FF:000484">
    <property type="entry name" value="Chromatin modification-related protein EAF1"/>
    <property type="match status" value="1"/>
</dbReference>